<evidence type="ECO:0000259" key="6">
    <source>
        <dbReference type="Pfam" id="PF09864"/>
    </source>
</evidence>
<accession>A0A2T7FTD3</accession>
<keyword evidence="2" id="KW-0472">Membrane</keyword>
<dbReference type="AlphaFoldDB" id="A0A2T7FTD3"/>
<feature type="signal peptide" evidence="5">
    <location>
        <begin position="1"/>
        <end position="31"/>
    </location>
</feature>
<dbReference type="Pfam" id="PF09864">
    <property type="entry name" value="MliC"/>
    <property type="match status" value="1"/>
</dbReference>
<dbReference type="InterPro" id="IPR036328">
    <property type="entry name" value="MliC_sf"/>
</dbReference>
<evidence type="ECO:0000256" key="2">
    <source>
        <dbReference type="ARBA" id="ARBA00023136"/>
    </source>
</evidence>
<evidence type="ECO:0000256" key="5">
    <source>
        <dbReference type="SAM" id="SignalP"/>
    </source>
</evidence>
<dbReference type="InterPro" id="IPR018660">
    <property type="entry name" value="MliC"/>
</dbReference>
<keyword evidence="8" id="KW-1185">Reference proteome</keyword>
<keyword evidence="1 5" id="KW-0732">Signal</keyword>
<dbReference type="EMBL" id="QCYG01000011">
    <property type="protein sequence ID" value="PVA05427.1"/>
    <property type="molecule type" value="Genomic_DNA"/>
</dbReference>
<evidence type="ECO:0000313" key="7">
    <source>
        <dbReference type="EMBL" id="PVA05427.1"/>
    </source>
</evidence>
<evidence type="ECO:0000256" key="4">
    <source>
        <dbReference type="ARBA" id="ARBA00023288"/>
    </source>
</evidence>
<name>A0A2T7FTD3_9RHOB</name>
<feature type="chain" id="PRO_5015607864" description="C-type lysozyme inhibitor domain-containing protein" evidence="5">
    <location>
        <begin position="32"/>
        <end position="132"/>
    </location>
</feature>
<evidence type="ECO:0000313" key="8">
    <source>
        <dbReference type="Proteomes" id="UP000244817"/>
    </source>
</evidence>
<evidence type="ECO:0000256" key="3">
    <source>
        <dbReference type="ARBA" id="ARBA00023139"/>
    </source>
</evidence>
<evidence type="ECO:0000256" key="1">
    <source>
        <dbReference type="ARBA" id="ARBA00022729"/>
    </source>
</evidence>
<gene>
    <name evidence="7" type="ORF">DC363_15555</name>
</gene>
<organism evidence="7 8">
    <name type="scientific">Thalassorhabdomicrobium marinisediminis</name>
    <dbReference type="NCBI Taxonomy" id="2170577"/>
    <lineage>
        <taxon>Bacteria</taxon>
        <taxon>Pseudomonadati</taxon>
        <taxon>Pseudomonadota</taxon>
        <taxon>Alphaproteobacteria</taxon>
        <taxon>Rhodobacterales</taxon>
        <taxon>Paracoccaceae</taxon>
        <taxon>Thalassorhabdomicrobium</taxon>
    </lineage>
</organism>
<sequence>MMPGPTRSRRSIMRISLLPLAAVAFAGTASADVALSVPLNLGTNGSVEAQTYACGDDAPFAVQYVITDANTLAIVPVDGEDRIFVNVVSGSGSKYVSGAHVWWSKGDSATLENTMDETSVMECQAQGGAASE</sequence>
<feature type="domain" description="C-type lysozyme inhibitor" evidence="6">
    <location>
        <begin position="52"/>
        <end position="117"/>
    </location>
</feature>
<protein>
    <recommendedName>
        <fullName evidence="6">C-type lysozyme inhibitor domain-containing protein</fullName>
    </recommendedName>
</protein>
<dbReference type="Gene3D" id="2.40.128.200">
    <property type="match status" value="1"/>
</dbReference>
<keyword evidence="3" id="KW-0564">Palmitate</keyword>
<keyword evidence="4" id="KW-0449">Lipoprotein</keyword>
<dbReference type="SUPFAM" id="SSF141488">
    <property type="entry name" value="YdhA-like"/>
    <property type="match status" value="1"/>
</dbReference>
<dbReference type="Proteomes" id="UP000244817">
    <property type="component" value="Unassembled WGS sequence"/>
</dbReference>
<comment type="caution">
    <text evidence="7">The sequence shown here is derived from an EMBL/GenBank/DDBJ whole genome shotgun (WGS) entry which is preliminary data.</text>
</comment>
<reference evidence="7 8" key="1">
    <citation type="submission" date="2018-04" db="EMBL/GenBank/DDBJ databases">
        <title>Pelagivirga bohaiensis gen. nov., sp. nov., a bacterium isolated from the Bohai Sea.</title>
        <authorList>
            <person name="Ji X."/>
        </authorList>
    </citation>
    <scope>NUCLEOTIDE SEQUENCE [LARGE SCALE GENOMIC DNA]</scope>
    <source>
        <strain evidence="7 8">BH-SD16</strain>
    </source>
</reference>
<proteinExistence type="predicted"/>